<organism evidence="1 2">
    <name type="scientific">Alteromonas phage vB_AmeM_PT11-V22</name>
    <dbReference type="NCBI Taxonomy" id="2704031"/>
    <lineage>
        <taxon>Viruses</taxon>
        <taxon>Duplodnaviria</taxon>
        <taxon>Heunggongvirae</taxon>
        <taxon>Uroviricota</taxon>
        <taxon>Caudoviricetes</taxon>
        <taxon>Myoalterovirus</taxon>
        <taxon>Myoalterovirus PT11V22</taxon>
    </lineage>
</organism>
<protein>
    <submittedName>
        <fullName evidence="1">Uncharacterized protein</fullName>
    </submittedName>
</protein>
<sequence length="92" mass="10518">MKVYKYTDDSWYDGHEDCPCCSGVLFECYNAVGWSQNGSALDMFDLYSQILLDDIVDGEVQSLPDFNPYEGFTLEELKEACNRRGLVLEEVL</sequence>
<evidence type="ECO:0000313" key="1">
    <source>
        <dbReference type="EMBL" id="QHZ59859.1"/>
    </source>
</evidence>
<dbReference type="GeneID" id="55626553"/>
<dbReference type="KEGG" id="vg:55626553"/>
<reference evidence="1 2" key="1">
    <citation type="submission" date="2019-12" db="EMBL/GenBank/DDBJ databases">
        <title>Alteromonas phage V22 represents a new genus of marine bacteriophages that requires a novel tail fiber chaperone for host recognition.</title>
        <authorList>
            <person name="Gonzalez-Serrano R."/>
            <person name="Dunne M."/>
            <person name="Rosselli R."/>
            <person name="Martin-Cuadrado A.-B."/>
            <person name="Grosboillot V."/>
            <person name="Zinsli L."/>
            <person name="Roda-Garcia J.J."/>
            <person name="Loessner M.J."/>
            <person name="Rodriguez-Valera F."/>
        </authorList>
    </citation>
    <scope>NUCLEOTIDE SEQUENCE [LARGE SCALE GENOMIC DNA]</scope>
</reference>
<dbReference type="EMBL" id="MN877442">
    <property type="protein sequence ID" value="QHZ59859.1"/>
    <property type="molecule type" value="Genomic_DNA"/>
</dbReference>
<dbReference type="Proteomes" id="UP000479357">
    <property type="component" value="Segment"/>
</dbReference>
<accession>A0A6C0R0T5</accession>
<keyword evidence="2" id="KW-1185">Reference proteome</keyword>
<evidence type="ECO:0000313" key="2">
    <source>
        <dbReference type="Proteomes" id="UP000479357"/>
    </source>
</evidence>
<dbReference type="RefSeq" id="YP_009855813.1">
    <property type="nucleotide sequence ID" value="NC_048847.1"/>
</dbReference>
<proteinExistence type="predicted"/>
<name>A0A6C0R0T5_9CAUD</name>